<evidence type="ECO:0000313" key="2">
    <source>
        <dbReference type="EMBL" id="KAK2561985.1"/>
    </source>
</evidence>
<keyword evidence="3" id="KW-1185">Reference proteome</keyword>
<evidence type="ECO:0000256" key="1">
    <source>
        <dbReference type="SAM" id="MobiDB-lite"/>
    </source>
</evidence>
<sequence length="93" mass="9720">MSDKPGSGQTQEPKNPMTKEAASRIQSSTAKQNDGGVPKGSFATRAQSTADKLKSSVKPLSRMSDKQGSGQTQAPKKNPMTTEDAARIQGKGA</sequence>
<proteinExistence type="predicted"/>
<feature type="region of interest" description="Disordered" evidence="1">
    <location>
        <begin position="1"/>
        <end position="93"/>
    </location>
</feature>
<dbReference type="EMBL" id="JARQWQ010000030">
    <property type="protein sequence ID" value="KAK2561985.1"/>
    <property type="molecule type" value="Genomic_DNA"/>
</dbReference>
<dbReference type="Proteomes" id="UP001249851">
    <property type="component" value="Unassembled WGS sequence"/>
</dbReference>
<dbReference type="AlphaFoldDB" id="A0AAD9QJD9"/>
<reference evidence="2" key="2">
    <citation type="journal article" date="2023" name="Science">
        <title>Genomic signatures of disease resistance in endangered staghorn corals.</title>
        <authorList>
            <person name="Vollmer S.V."/>
            <person name="Selwyn J.D."/>
            <person name="Despard B.A."/>
            <person name="Roesel C.L."/>
        </authorList>
    </citation>
    <scope>NUCLEOTIDE SEQUENCE</scope>
    <source>
        <strain evidence="2">K2</strain>
    </source>
</reference>
<comment type="caution">
    <text evidence="2">The sequence shown here is derived from an EMBL/GenBank/DDBJ whole genome shotgun (WGS) entry which is preliminary data.</text>
</comment>
<protein>
    <recommendedName>
        <fullName evidence="4">SMP domain-containing protein</fullName>
    </recommendedName>
</protein>
<feature type="compositionally biased region" description="Polar residues" evidence="1">
    <location>
        <begin position="66"/>
        <end position="81"/>
    </location>
</feature>
<gene>
    <name evidence="2" type="ORF">P5673_014721</name>
</gene>
<evidence type="ECO:0008006" key="4">
    <source>
        <dbReference type="Google" id="ProtNLM"/>
    </source>
</evidence>
<organism evidence="2 3">
    <name type="scientific">Acropora cervicornis</name>
    <name type="common">Staghorn coral</name>
    <dbReference type="NCBI Taxonomy" id="6130"/>
    <lineage>
        <taxon>Eukaryota</taxon>
        <taxon>Metazoa</taxon>
        <taxon>Cnidaria</taxon>
        <taxon>Anthozoa</taxon>
        <taxon>Hexacorallia</taxon>
        <taxon>Scleractinia</taxon>
        <taxon>Astrocoeniina</taxon>
        <taxon>Acroporidae</taxon>
        <taxon>Acropora</taxon>
    </lineage>
</organism>
<reference evidence="2" key="1">
    <citation type="journal article" date="2023" name="G3 (Bethesda)">
        <title>Whole genome assembly and annotation of the endangered Caribbean coral Acropora cervicornis.</title>
        <authorList>
            <person name="Selwyn J.D."/>
            <person name="Vollmer S.V."/>
        </authorList>
    </citation>
    <scope>NUCLEOTIDE SEQUENCE</scope>
    <source>
        <strain evidence="2">K2</strain>
    </source>
</reference>
<name>A0AAD9QJD9_ACRCE</name>
<evidence type="ECO:0000313" key="3">
    <source>
        <dbReference type="Proteomes" id="UP001249851"/>
    </source>
</evidence>
<accession>A0AAD9QJD9</accession>